<dbReference type="PROSITE" id="PS51257">
    <property type="entry name" value="PROKAR_LIPOPROTEIN"/>
    <property type="match status" value="1"/>
</dbReference>
<keyword evidence="7" id="KW-1185">Reference proteome</keyword>
<dbReference type="Proteomes" id="UP001597229">
    <property type="component" value="Unassembled WGS sequence"/>
</dbReference>
<proteinExistence type="predicted"/>
<gene>
    <name evidence="6" type="ORF">ACFQ3F_02915</name>
</gene>
<name>A0ABW3VVH5_9ACTN</name>
<reference evidence="7" key="1">
    <citation type="journal article" date="2019" name="Int. J. Syst. Evol. Microbiol.">
        <title>The Global Catalogue of Microorganisms (GCM) 10K type strain sequencing project: providing services to taxonomists for standard genome sequencing and annotation.</title>
        <authorList>
            <consortium name="The Broad Institute Genomics Platform"/>
            <consortium name="The Broad Institute Genome Sequencing Center for Infectious Disease"/>
            <person name="Wu L."/>
            <person name="Ma J."/>
        </authorList>
    </citation>
    <scope>NUCLEOTIDE SEQUENCE [LARGE SCALE GENOMIC DNA]</scope>
    <source>
        <strain evidence="7">CCUG 52478</strain>
    </source>
</reference>
<dbReference type="RefSeq" id="WP_367917791.1">
    <property type="nucleotide sequence ID" value="NZ_BAABAC010000005.1"/>
</dbReference>
<dbReference type="Gene3D" id="3.40.190.10">
    <property type="entry name" value="Periplasmic binding protein-like II"/>
    <property type="match status" value="2"/>
</dbReference>
<dbReference type="Pfam" id="PF13416">
    <property type="entry name" value="SBP_bac_8"/>
    <property type="match status" value="1"/>
</dbReference>
<keyword evidence="4" id="KW-0574">Periplasm</keyword>
<feature type="signal peptide" evidence="5">
    <location>
        <begin position="1"/>
        <end position="22"/>
    </location>
</feature>
<feature type="chain" id="PRO_5046243614" evidence="5">
    <location>
        <begin position="23"/>
        <end position="354"/>
    </location>
</feature>
<evidence type="ECO:0000313" key="6">
    <source>
        <dbReference type="EMBL" id="MFD1246731.1"/>
    </source>
</evidence>
<dbReference type="SUPFAM" id="SSF53850">
    <property type="entry name" value="Periplasmic binding protein-like II"/>
    <property type="match status" value="1"/>
</dbReference>
<dbReference type="EMBL" id="JBHTLX010000005">
    <property type="protein sequence ID" value="MFD1246731.1"/>
    <property type="molecule type" value="Genomic_DNA"/>
</dbReference>
<dbReference type="PANTHER" id="PTHR30006:SF3">
    <property type="entry name" value="THIAMINE-BINDING PERIPLASMIC PROTEIN"/>
    <property type="match status" value="1"/>
</dbReference>
<evidence type="ECO:0000256" key="1">
    <source>
        <dbReference type="ARBA" id="ARBA00004418"/>
    </source>
</evidence>
<keyword evidence="2" id="KW-0813">Transport</keyword>
<organism evidence="6 7">
    <name type="scientific">Nocardioides ginsengisoli</name>
    <dbReference type="NCBI Taxonomy" id="363868"/>
    <lineage>
        <taxon>Bacteria</taxon>
        <taxon>Bacillati</taxon>
        <taxon>Actinomycetota</taxon>
        <taxon>Actinomycetes</taxon>
        <taxon>Propionibacteriales</taxon>
        <taxon>Nocardioidaceae</taxon>
        <taxon>Nocardioides</taxon>
    </lineage>
</organism>
<comment type="subcellular location">
    <subcellularLocation>
        <location evidence="1">Periplasm</location>
    </subcellularLocation>
</comment>
<evidence type="ECO:0000256" key="2">
    <source>
        <dbReference type="ARBA" id="ARBA00022448"/>
    </source>
</evidence>
<evidence type="ECO:0000256" key="5">
    <source>
        <dbReference type="SAM" id="SignalP"/>
    </source>
</evidence>
<keyword evidence="3 5" id="KW-0732">Signal</keyword>
<accession>A0ABW3VVH5</accession>
<protein>
    <submittedName>
        <fullName evidence="6">Extracellular solute-binding protein</fullName>
    </submittedName>
</protein>
<dbReference type="PANTHER" id="PTHR30006">
    <property type="entry name" value="THIAMINE-BINDING PERIPLASMIC PROTEIN-RELATED"/>
    <property type="match status" value="1"/>
</dbReference>
<comment type="caution">
    <text evidence="6">The sequence shown here is derived from an EMBL/GenBank/DDBJ whole genome shotgun (WGS) entry which is preliminary data.</text>
</comment>
<evidence type="ECO:0000256" key="3">
    <source>
        <dbReference type="ARBA" id="ARBA00022729"/>
    </source>
</evidence>
<dbReference type="InterPro" id="IPR006059">
    <property type="entry name" value="SBP"/>
</dbReference>
<sequence length="354" mass="37355">MHLNRKLALGVVTSLSLFLATACGSGGGGGADADGISGDQLVFVNFGSDGLTAAKAAWLDPFAKKTGVRFATDSPSDPAKVKAMVEAGNTTWDVIDLDIGSGMKGCGTLYEKRSKAVDVSKIDPSLLADDCGVPIIMQTLALVYNKAKFGDDPPTSIKDFLDTKRFPGKRVTLNYAAGGLEGMLLADGVASKDLYPLDLDRAAKVVKGLGSDLSLVPSLAGQSEALESGDFAMCWCYLGRAAISEEHGADLGVVWENAYSGWDMLYAIKGSKSPKAQQEFLNYVATPEAQAAFTEQLPYGPTTPSATPDVPAGRAKWLAKGHEDEIGTPSLLDPRWWDKNTDAAFAAWTEMTAG</sequence>
<evidence type="ECO:0000256" key="4">
    <source>
        <dbReference type="ARBA" id="ARBA00022764"/>
    </source>
</evidence>
<evidence type="ECO:0000313" key="7">
    <source>
        <dbReference type="Proteomes" id="UP001597229"/>
    </source>
</evidence>